<dbReference type="EC" id="2.5.1.78" evidence="3 7"/>
<dbReference type="GO" id="GO:0000906">
    <property type="term" value="F:6,7-dimethyl-8-ribityllumazine synthase activity"/>
    <property type="evidence" value="ECO:0007669"/>
    <property type="project" value="UniProtKB-UniRule"/>
</dbReference>
<dbReference type="GO" id="GO:0009349">
    <property type="term" value="C:riboflavin synthase complex"/>
    <property type="evidence" value="ECO:0007669"/>
    <property type="project" value="UniProtKB-UniRule"/>
</dbReference>
<evidence type="ECO:0000256" key="3">
    <source>
        <dbReference type="ARBA" id="ARBA00012664"/>
    </source>
</evidence>
<accession>A0A7C3EQ36</accession>
<comment type="similarity">
    <text evidence="2 7">Belongs to the DMRL synthase family.</text>
</comment>
<evidence type="ECO:0000313" key="8">
    <source>
        <dbReference type="EMBL" id="HEA87386.1"/>
    </source>
</evidence>
<feature type="binding site" evidence="7">
    <location>
        <position position="113"/>
    </location>
    <ligand>
        <name>5-amino-6-(D-ribitylamino)uracil</name>
        <dbReference type="ChEBI" id="CHEBI:15934"/>
    </ligand>
</feature>
<dbReference type="EMBL" id="DSLG01000006">
    <property type="protein sequence ID" value="HEA87386.1"/>
    <property type="molecule type" value="Genomic_DNA"/>
</dbReference>
<dbReference type="EMBL" id="DSKA01000022">
    <property type="protein sequence ID" value="HEE17974.1"/>
    <property type="molecule type" value="Genomic_DNA"/>
</dbReference>
<evidence type="ECO:0000256" key="2">
    <source>
        <dbReference type="ARBA" id="ARBA00007424"/>
    </source>
</evidence>
<evidence type="ECO:0000313" key="9">
    <source>
        <dbReference type="EMBL" id="HEE17974.1"/>
    </source>
</evidence>
<dbReference type="UniPathway" id="UPA00275">
    <property type="reaction ID" value="UER00404"/>
</dbReference>
<evidence type="ECO:0000256" key="4">
    <source>
        <dbReference type="ARBA" id="ARBA00022619"/>
    </source>
</evidence>
<dbReference type="CDD" id="cd09209">
    <property type="entry name" value="Lumazine_synthase-I"/>
    <property type="match status" value="1"/>
</dbReference>
<evidence type="ECO:0000313" key="10">
    <source>
        <dbReference type="EMBL" id="HFJ53311.1"/>
    </source>
</evidence>
<evidence type="ECO:0000256" key="5">
    <source>
        <dbReference type="ARBA" id="ARBA00022679"/>
    </source>
</evidence>
<feature type="binding site" evidence="7">
    <location>
        <begin position="80"/>
        <end position="82"/>
    </location>
    <ligand>
        <name>5-amino-6-(D-ribitylamino)uracil</name>
        <dbReference type="ChEBI" id="CHEBI:15934"/>
    </ligand>
</feature>
<name>A0A7C3EQ36_UNCW3</name>
<keyword evidence="4 7" id="KW-0686">Riboflavin biosynthesis</keyword>
<proteinExistence type="inferred from homology"/>
<feature type="active site" description="Proton donor" evidence="7">
    <location>
        <position position="88"/>
    </location>
</feature>
<dbReference type="GO" id="GO:0009231">
    <property type="term" value="P:riboflavin biosynthetic process"/>
    <property type="evidence" value="ECO:0007669"/>
    <property type="project" value="UniProtKB-UniRule"/>
</dbReference>
<dbReference type="GO" id="GO:0005829">
    <property type="term" value="C:cytosol"/>
    <property type="evidence" value="ECO:0007669"/>
    <property type="project" value="TreeGrafter"/>
</dbReference>
<comment type="catalytic activity">
    <reaction evidence="6 7">
        <text>(2S)-2-hydroxy-3-oxobutyl phosphate + 5-amino-6-(D-ribitylamino)uracil = 6,7-dimethyl-8-(1-D-ribityl)lumazine + phosphate + 2 H2O + H(+)</text>
        <dbReference type="Rhea" id="RHEA:26152"/>
        <dbReference type="ChEBI" id="CHEBI:15377"/>
        <dbReference type="ChEBI" id="CHEBI:15378"/>
        <dbReference type="ChEBI" id="CHEBI:15934"/>
        <dbReference type="ChEBI" id="CHEBI:43474"/>
        <dbReference type="ChEBI" id="CHEBI:58201"/>
        <dbReference type="ChEBI" id="CHEBI:58830"/>
        <dbReference type="EC" id="2.5.1.78"/>
    </reaction>
</comment>
<comment type="pathway">
    <text evidence="1 7">Cofactor biosynthesis; riboflavin biosynthesis; riboflavin from 2-hydroxy-3-oxobutyl phosphate and 5-amino-6-(D-ribitylamino)uracil: step 1/2.</text>
</comment>
<feature type="binding site" evidence="7">
    <location>
        <begin position="56"/>
        <end position="58"/>
    </location>
    <ligand>
        <name>5-amino-6-(D-ribitylamino)uracil</name>
        <dbReference type="ChEBI" id="CHEBI:15934"/>
    </ligand>
</feature>
<dbReference type="PANTHER" id="PTHR21058">
    <property type="entry name" value="6,7-DIMETHYL-8-RIBITYLLUMAZINE SYNTHASE DMRL SYNTHASE LUMAZINE SYNTHASE"/>
    <property type="match status" value="1"/>
</dbReference>
<dbReference type="EMBL" id="DSTU01000002">
    <property type="protein sequence ID" value="HFJ53311.1"/>
    <property type="molecule type" value="Genomic_DNA"/>
</dbReference>
<dbReference type="SUPFAM" id="SSF52121">
    <property type="entry name" value="Lumazine synthase"/>
    <property type="match status" value="1"/>
</dbReference>
<dbReference type="AlphaFoldDB" id="A0A7C3EQ36"/>
<protein>
    <recommendedName>
        <fullName evidence="3 7">6,7-dimethyl-8-ribityllumazine synthase</fullName>
        <shortName evidence="7">DMRL synthase</shortName>
        <shortName evidence="7">LS</shortName>
        <shortName evidence="7">Lumazine synthase</shortName>
        <ecNumber evidence="3 7">2.5.1.78</ecNumber>
    </recommendedName>
</protein>
<evidence type="ECO:0000256" key="7">
    <source>
        <dbReference type="HAMAP-Rule" id="MF_00178"/>
    </source>
</evidence>
<keyword evidence="5 7" id="KW-0808">Transferase</keyword>
<feature type="binding site" evidence="7">
    <location>
        <position position="127"/>
    </location>
    <ligand>
        <name>(2S)-2-hydroxy-3-oxobutyl phosphate</name>
        <dbReference type="ChEBI" id="CHEBI:58830"/>
    </ligand>
</feature>
<dbReference type="PANTHER" id="PTHR21058:SF0">
    <property type="entry name" value="6,7-DIMETHYL-8-RIBITYLLUMAZINE SYNTHASE"/>
    <property type="match status" value="1"/>
</dbReference>
<reference evidence="10" key="1">
    <citation type="journal article" date="2020" name="mSystems">
        <title>Genome- and Community-Level Interaction Insights into Carbon Utilization and Element Cycling Functions of Hydrothermarchaeota in Hydrothermal Sediment.</title>
        <authorList>
            <person name="Zhou Z."/>
            <person name="Liu Y."/>
            <person name="Xu W."/>
            <person name="Pan J."/>
            <person name="Luo Z.H."/>
            <person name="Li M."/>
        </authorList>
    </citation>
    <scope>NUCLEOTIDE SEQUENCE [LARGE SCALE GENOMIC DNA]</scope>
    <source>
        <strain evidence="9">SpSt-236</strain>
        <strain evidence="8">SpSt-265</strain>
        <strain evidence="10">SpSt-465</strain>
    </source>
</reference>
<dbReference type="Gene3D" id="3.40.50.960">
    <property type="entry name" value="Lumazine/riboflavin synthase"/>
    <property type="match status" value="1"/>
</dbReference>
<dbReference type="HAMAP" id="MF_00178">
    <property type="entry name" value="Lumazine_synth"/>
    <property type="match status" value="1"/>
</dbReference>
<comment type="function">
    <text evidence="7">Catalyzes the formation of 6,7-dimethyl-8-ribityllumazine by condensation of 5-amino-6-(D-ribitylamino)uracil with 3,4-dihydroxy-2-butanone 4-phosphate. This is the penultimate step in the biosynthesis of riboflavin.</text>
</comment>
<dbReference type="Pfam" id="PF00885">
    <property type="entry name" value="DMRL_synthase"/>
    <property type="match status" value="1"/>
</dbReference>
<dbReference type="InterPro" id="IPR002180">
    <property type="entry name" value="LS/RS"/>
</dbReference>
<gene>
    <name evidence="7" type="primary">ribH</name>
    <name evidence="9" type="ORF">ENP62_00275</name>
    <name evidence="8" type="ORF">ENP94_05155</name>
    <name evidence="10" type="ORF">ENS16_01300</name>
</gene>
<sequence>MERREFKGRLDASGKTFCLVVSRFNELISRELLAGALDCLERHNAKGADVVWVPGSFEIPPVALKLAQSRKYDGIVGLGAVIRGDTPHAEYISSEVAKGLAKVAMQTGVPVTFGIITADTLEQALERAGAKQGNKGWNAALSVIELANLNPGQ</sequence>
<dbReference type="InterPro" id="IPR034964">
    <property type="entry name" value="LS"/>
</dbReference>
<dbReference type="NCBIfam" id="TIGR00114">
    <property type="entry name" value="lumazine-synth"/>
    <property type="match status" value="1"/>
</dbReference>
<evidence type="ECO:0000256" key="1">
    <source>
        <dbReference type="ARBA" id="ARBA00004917"/>
    </source>
</evidence>
<evidence type="ECO:0000256" key="6">
    <source>
        <dbReference type="ARBA" id="ARBA00048785"/>
    </source>
</evidence>
<comment type="caution">
    <text evidence="10">The sequence shown here is derived from an EMBL/GenBank/DDBJ whole genome shotgun (WGS) entry which is preliminary data.</text>
</comment>
<feature type="binding site" evidence="7">
    <location>
        <begin position="85"/>
        <end position="86"/>
    </location>
    <ligand>
        <name>(2S)-2-hydroxy-3-oxobutyl phosphate</name>
        <dbReference type="ChEBI" id="CHEBI:58830"/>
    </ligand>
</feature>
<feature type="binding site" evidence="7">
    <location>
        <position position="24"/>
    </location>
    <ligand>
        <name>5-amino-6-(D-ribitylamino)uracil</name>
        <dbReference type="ChEBI" id="CHEBI:15934"/>
    </ligand>
</feature>
<dbReference type="InterPro" id="IPR036467">
    <property type="entry name" value="LS/RS_sf"/>
</dbReference>
<organism evidence="10">
    <name type="scientific">candidate division WOR-3 bacterium</name>
    <dbReference type="NCBI Taxonomy" id="2052148"/>
    <lineage>
        <taxon>Bacteria</taxon>
        <taxon>Bacteria division WOR-3</taxon>
    </lineage>
</organism>